<reference evidence="1 2" key="1">
    <citation type="submission" date="2018-08" db="EMBL/GenBank/DDBJ databases">
        <title>Fulvimarina sp. 85, whole genome shotgun sequence.</title>
        <authorList>
            <person name="Tuo L."/>
        </authorList>
    </citation>
    <scope>NUCLEOTIDE SEQUENCE [LARGE SCALE GENOMIC DNA]</scope>
    <source>
        <strain evidence="1 2">85</strain>
    </source>
</reference>
<proteinExistence type="predicted"/>
<gene>
    <name evidence="1" type="ORF">DYI37_15340</name>
</gene>
<organism evidence="1 2">
    <name type="scientific">Fulvimarina endophytica</name>
    <dbReference type="NCBI Taxonomy" id="2293836"/>
    <lineage>
        <taxon>Bacteria</taxon>
        <taxon>Pseudomonadati</taxon>
        <taxon>Pseudomonadota</taxon>
        <taxon>Alphaproteobacteria</taxon>
        <taxon>Hyphomicrobiales</taxon>
        <taxon>Aurantimonadaceae</taxon>
        <taxon>Fulvimarina</taxon>
    </lineage>
</organism>
<comment type="caution">
    <text evidence="1">The sequence shown here is derived from an EMBL/GenBank/DDBJ whole genome shotgun (WGS) entry which is preliminary data.</text>
</comment>
<dbReference type="Proteomes" id="UP000264310">
    <property type="component" value="Unassembled WGS sequence"/>
</dbReference>
<evidence type="ECO:0000313" key="2">
    <source>
        <dbReference type="Proteomes" id="UP000264310"/>
    </source>
</evidence>
<dbReference type="AlphaFoldDB" id="A0A371X068"/>
<dbReference type="EMBL" id="QURL01000006">
    <property type="protein sequence ID" value="RFC62612.1"/>
    <property type="molecule type" value="Genomic_DNA"/>
</dbReference>
<name>A0A371X068_9HYPH</name>
<keyword evidence="2" id="KW-1185">Reference proteome</keyword>
<sequence length="85" mass="9295">MPLSVKVTRDAILSKPEYARVPFAEWGCDSFVTRQAGGSLQGAHEIAGSVIAAGGRQRHMMCENRRLKRLFGWVASDPLLLLTAP</sequence>
<evidence type="ECO:0000313" key="1">
    <source>
        <dbReference type="EMBL" id="RFC62612.1"/>
    </source>
</evidence>
<protein>
    <submittedName>
        <fullName evidence="1">Uncharacterized protein</fullName>
    </submittedName>
</protein>
<accession>A0A371X068</accession>